<dbReference type="SUPFAM" id="SSF55920">
    <property type="entry name" value="Creatinase/aminopeptidase"/>
    <property type="match status" value="1"/>
</dbReference>
<name>A0A381TAC5_9ZZZZ</name>
<accession>A0A381TAC5</accession>
<evidence type="ECO:0000313" key="1">
    <source>
        <dbReference type="EMBL" id="SVA13105.1"/>
    </source>
</evidence>
<dbReference type="InterPro" id="IPR036005">
    <property type="entry name" value="Creatinase/aminopeptidase-like"/>
</dbReference>
<gene>
    <name evidence="1" type="ORF">METZ01_LOCUS65959</name>
</gene>
<reference evidence="1" key="1">
    <citation type="submission" date="2018-05" db="EMBL/GenBank/DDBJ databases">
        <authorList>
            <person name="Lanie J.A."/>
            <person name="Ng W.-L."/>
            <person name="Kazmierczak K.M."/>
            <person name="Andrzejewski T.M."/>
            <person name="Davidsen T.M."/>
            <person name="Wayne K.J."/>
            <person name="Tettelin H."/>
            <person name="Glass J.I."/>
            <person name="Rusch D."/>
            <person name="Podicherti R."/>
            <person name="Tsui H.-C.T."/>
            <person name="Winkler M.E."/>
        </authorList>
    </citation>
    <scope>NUCLEOTIDE SEQUENCE</scope>
</reference>
<dbReference type="EMBL" id="UINC01004272">
    <property type="protein sequence ID" value="SVA13105.1"/>
    <property type="molecule type" value="Genomic_DNA"/>
</dbReference>
<organism evidence="1">
    <name type="scientific">marine metagenome</name>
    <dbReference type="NCBI Taxonomy" id="408172"/>
    <lineage>
        <taxon>unclassified sequences</taxon>
        <taxon>metagenomes</taxon>
        <taxon>ecological metagenomes</taxon>
    </lineage>
</organism>
<proteinExistence type="predicted"/>
<protein>
    <recommendedName>
        <fullName evidence="2">Peptidase M24 domain-containing protein</fullName>
    </recommendedName>
</protein>
<sequence>MYKARNVLTFLCMLFVAQGLHAQRQELEAFPALMNLIRGEKFDVILPQVMEDNGIDMWIHVIRGEDPLNFEFGDNSGIYIFTDRGEARIERAVLGGQADRELYDVFGPESDLGQFVADRDPISIALNYGEEEGSGFDTISTEDRTQILAAMGDEYRDRVVPADRLIADFLAGRVMSEVALYGRLLINSTNIIESEFAKIVPGETRLSDIAGNVFVRDLDGNEENNSDYVVQPGDLIGILHDASMREFSEHNGGIGYVLRQGETGLPPEIQRIWGHALKTREIFRRNIVAGRTGAETLDVLINKIEEAGYHYIDQDRYDTKADPEKTQVNIDFHALGRIVSQEEAPRISPTGWGRDLKIPLYHTFALEYMIHMPVPEWGTGKHLYICLHDGAMVTERGVEFPARPAQEILIVR</sequence>
<evidence type="ECO:0008006" key="2">
    <source>
        <dbReference type="Google" id="ProtNLM"/>
    </source>
</evidence>
<dbReference type="AlphaFoldDB" id="A0A381TAC5"/>